<dbReference type="GO" id="GO:0031624">
    <property type="term" value="F:ubiquitin conjugating enzyme binding"/>
    <property type="evidence" value="ECO:0007669"/>
    <property type="project" value="TreeGrafter"/>
</dbReference>
<evidence type="ECO:0000259" key="2">
    <source>
        <dbReference type="PROSITE" id="PS51229"/>
    </source>
</evidence>
<name>A0A2R6P013_9APHY</name>
<dbReference type="OrthoDB" id="27198at2759"/>
<dbReference type="Proteomes" id="UP000186601">
    <property type="component" value="Unassembled WGS sequence"/>
</dbReference>
<comment type="function">
    <text evidence="1">Neddylation of cullins play an essential role in the regulation of SCF-type complexes activity.</text>
</comment>
<dbReference type="Pfam" id="PF03556">
    <property type="entry name" value="Cullin_binding"/>
    <property type="match status" value="1"/>
</dbReference>
<dbReference type="PROSITE" id="PS51229">
    <property type="entry name" value="DCUN1"/>
    <property type="match status" value="1"/>
</dbReference>
<evidence type="ECO:0000313" key="3">
    <source>
        <dbReference type="EMBL" id="PSR81922.1"/>
    </source>
</evidence>
<dbReference type="InterPro" id="IPR042460">
    <property type="entry name" value="DCN1-like_PONY"/>
</dbReference>
<proteinExistence type="predicted"/>
<dbReference type="GO" id="GO:0045116">
    <property type="term" value="P:protein neddylation"/>
    <property type="evidence" value="ECO:0007669"/>
    <property type="project" value="TreeGrafter"/>
</dbReference>
<dbReference type="PANTHER" id="PTHR12281">
    <property type="entry name" value="RP42 RELATED"/>
    <property type="match status" value="1"/>
</dbReference>
<organism evidence="3 4">
    <name type="scientific">Hermanssonia centrifuga</name>
    <dbReference type="NCBI Taxonomy" id="98765"/>
    <lineage>
        <taxon>Eukaryota</taxon>
        <taxon>Fungi</taxon>
        <taxon>Dikarya</taxon>
        <taxon>Basidiomycota</taxon>
        <taxon>Agaricomycotina</taxon>
        <taxon>Agaricomycetes</taxon>
        <taxon>Polyporales</taxon>
        <taxon>Meruliaceae</taxon>
        <taxon>Hermanssonia</taxon>
    </lineage>
</organism>
<dbReference type="GO" id="GO:0032182">
    <property type="term" value="F:ubiquitin-like protein binding"/>
    <property type="evidence" value="ECO:0007669"/>
    <property type="project" value="TreeGrafter"/>
</dbReference>
<keyword evidence="4" id="KW-1185">Reference proteome</keyword>
<dbReference type="GO" id="GO:0000151">
    <property type="term" value="C:ubiquitin ligase complex"/>
    <property type="evidence" value="ECO:0007669"/>
    <property type="project" value="TreeGrafter"/>
</dbReference>
<feature type="domain" description="DCUN1" evidence="2">
    <location>
        <begin position="1"/>
        <end position="57"/>
    </location>
</feature>
<reference evidence="3 4" key="1">
    <citation type="submission" date="2018-02" db="EMBL/GenBank/DDBJ databases">
        <title>Genome sequence of the basidiomycete white-rot fungus Phlebia centrifuga.</title>
        <authorList>
            <person name="Granchi Z."/>
            <person name="Peng M."/>
            <person name="de Vries R.P."/>
            <person name="Hilden K."/>
            <person name="Makela M.R."/>
            <person name="Grigoriev I."/>
            <person name="Riley R."/>
        </authorList>
    </citation>
    <scope>NUCLEOTIDE SEQUENCE [LARGE SCALE GENOMIC DNA]</scope>
    <source>
        <strain evidence="3 4">FBCC195</strain>
    </source>
</reference>
<protein>
    <recommendedName>
        <fullName evidence="1">Defective in cullin neddylation protein</fullName>
    </recommendedName>
</protein>
<accession>A0A2R6P013</accession>
<dbReference type="GO" id="GO:0097602">
    <property type="term" value="F:cullin family protein binding"/>
    <property type="evidence" value="ECO:0007669"/>
    <property type="project" value="TreeGrafter"/>
</dbReference>
<sequence>MQNILDFINEKGTYRGVNKDLWLMVFEFCQTVSPTLEDYEADGAWPTMLDDFVAWKKGKTPQAAPESETNGESA</sequence>
<evidence type="ECO:0000256" key="1">
    <source>
        <dbReference type="RuleBase" id="RU410713"/>
    </source>
</evidence>
<dbReference type="InterPro" id="IPR014764">
    <property type="entry name" value="DCN-prot"/>
</dbReference>
<dbReference type="Gene3D" id="1.10.238.200">
    <property type="entry name" value="Cullin, PONY binding domain"/>
    <property type="match status" value="1"/>
</dbReference>
<evidence type="ECO:0000313" key="4">
    <source>
        <dbReference type="Proteomes" id="UP000186601"/>
    </source>
</evidence>
<dbReference type="AlphaFoldDB" id="A0A2R6P013"/>
<dbReference type="EMBL" id="MLYV02000604">
    <property type="protein sequence ID" value="PSR81922.1"/>
    <property type="molecule type" value="Genomic_DNA"/>
</dbReference>
<comment type="caution">
    <text evidence="3">The sequence shown here is derived from an EMBL/GenBank/DDBJ whole genome shotgun (WGS) entry which is preliminary data.</text>
</comment>
<gene>
    <name evidence="3" type="ORF">PHLCEN_2v6217</name>
</gene>
<dbReference type="InterPro" id="IPR005176">
    <property type="entry name" value="PONY_dom"/>
</dbReference>
<dbReference type="STRING" id="98765.A0A2R6P013"/>